<dbReference type="PANTHER" id="PTHR34023">
    <property type="entry name" value="RNASE H DOMAIN-CONTAINING PROTEIN"/>
    <property type="match status" value="1"/>
</dbReference>
<organism evidence="2 3">
    <name type="scientific">Thalictrum thalictroides</name>
    <name type="common">Rue-anemone</name>
    <name type="synonym">Anemone thalictroides</name>
    <dbReference type="NCBI Taxonomy" id="46969"/>
    <lineage>
        <taxon>Eukaryota</taxon>
        <taxon>Viridiplantae</taxon>
        <taxon>Streptophyta</taxon>
        <taxon>Embryophyta</taxon>
        <taxon>Tracheophyta</taxon>
        <taxon>Spermatophyta</taxon>
        <taxon>Magnoliopsida</taxon>
        <taxon>Ranunculales</taxon>
        <taxon>Ranunculaceae</taxon>
        <taxon>Thalictroideae</taxon>
        <taxon>Thalictrum</taxon>
    </lineage>
</organism>
<dbReference type="AlphaFoldDB" id="A0A7J6XF76"/>
<dbReference type="Gene3D" id="3.30.420.10">
    <property type="entry name" value="Ribonuclease H-like superfamily/Ribonuclease H"/>
    <property type="match status" value="1"/>
</dbReference>
<sequence length="99" mass="11152">MGYTKVAVGADSMCTVDCINGRCSPTWRARKHVNAIKKLMAGMEEVQVQHIYRETNSCANYLASLCLREDPLLTFVSPYTLQLENLITQDAMGAMYLRM</sequence>
<dbReference type="GO" id="GO:0003676">
    <property type="term" value="F:nucleic acid binding"/>
    <property type="evidence" value="ECO:0007669"/>
    <property type="project" value="InterPro"/>
</dbReference>
<keyword evidence="3" id="KW-1185">Reference proteome</keyword>
<dbReference type="CDD" id="cd06222">
    <property type="entry name" value="RNase_H_like"/>
    <property type="match status" value="1"/>
</dbReference>
<dbReference type="GO" id="GO:0004523">
    <property type="term" value="F:RNA-DNA hybrid ribonuclease activity"/>
    <property type="evidence" value="ECO:0007669"/>
    <property type="project" value="InterPro"/>
</dbReference>
<feature type="domain" description="RNase H type-1" evidence="1">
    <location>
        <begin position="2"/>
        <end position="66"/>
    </location>
</feature>
<dbReference type="Proteomes" id="UP000554482">
    <property type="component" value="Unassembled WGS sequence"/>
</dbReference>
<dbReference type="InterPro" id="IPR036397">
    <property type="entry name" value="RNaseH_sf"/>
</dbReference>
<dbReference type="EMBL" id="JABWDY010001879">
    <property type="protein sequence ID" value="KAF5207082.1"/>
    <property type="molecule type" value="Genomic_DNA"/>
</dbReference>
<dbReference type="OrthoDB" id="690769at2759"/>
<reference evidence="2 3" key="1">
    <citation type="submission" date="2020-06" db="EMBL/GenBank/DDBJ databases">
        <title>Transcriptomic and genomic resources for Thalictrum thalictroides and T. hernandezii: Facilitating candidate gene discovery in an emerging model plant lineage.</title>
        <authorList>
            <person name="Arias T."/>
            <person name="Riano-Pachon D.M."/>
            <person name="Di Stilio V.S."/>
        </authorList>
    </citation>
    <scope>NUCLEOTIDE SEQUENCE [LARGE SCALE GENOMIC DNA]</scope>
    <source>
        <strain evidence="3">cv. WT478/WT964</strain>
        <tissue evidence="2">Leaves</tissue>
    </source>
</reference>
<dbReference type="InterPro" id="IPR044730">
    <property type="entry name" value="RNase_H-like_dom_plant"/>
</dbReference>
<name>A0A7J6XF76_THATH</name>
<comment type="caution">
    <text evidence="2">The sequence shown here is derived from an EMBL/GenBank/DDBJ whole genome shotgun (WGS) entry which is preliminary data.</text>
</comment>
<dbReference type="InterPro" id="IPR002156">
    <property type="entry name" value="RNaseH_domain"/>
</dbReference>
<dbReference type="PANTHER" id="PTHR34023:SF4">
    <property type="entry name" value="RNASE H TYPE-1 DOMAIN-CONTAINING PROTEIN"/>
    <property type="match status" value="1"/>
</dbReference>
<gene>
    <name evidence="2" type="ORF">FRX31_003331</name>
</gene>
<dbReference type="Pfam" id="PF13456">
    <property type="entry name" value="RVT_3"/>
    <property type="match status" value="1"/>
</dbReference>
<evidence type="ECO:0000313" key="3">
    <source>
        <dbReference type="Proteomes" id="UP000554482"/>
    </source>
</evidence>
<evidence type="ECO:0000313" key="2">
    <source>
        <dbReference type="EMBL" id="KAF5207082.1"/>
    </source>
</evidence>
<proteinExistence type="predicted"/>
<protein>
    <recommendedName>
        <fullName evidence="1">RNase H type-1 domain-containing protein</fullName>
    </recommendedName>
</protein>
<accession>A0A7J6XF76</accession>
<evidence type="ECO:0000259" key="1">
    <source>
        <dbReference type="Pfam" id="PF13456"/>
    </source>
</evidence>